<dbReference type="FunFam" id="3.30.499.10:FF:000002">
    <property type="entry name" value="Aconitate hydratase"/>
    <property type="match status" value="1"/>
</dbReference>
<reference evidence="15 16" key="1">
    <citation type="journal article" date="2014" name="Mol. Plant Microbe Interact.">
        <title>The complete genome sequence of Candidatus Liberibacter americanus, associated with citrus Huanglongbing.</title>
        <authorList>
            <person name="Wulff N.A."/>
            <person name="Zhang S."/>
            <person name="Setubal J.C."/>
            <person name="Almeida N.F."/>
            <person name="Martins E.C."/>
            <person name="Harakava R."/>
            <person name="Kumar D."/>
            <person name="Rangel L.T."/>
            <person name="Foissac X."/>
            <person name="Bove J."/>
            <person name="Gabriel D.W."/>
        </authorList>
    </citation>
    <scope>NUCLEOTIDE SEQUENCE [LARGE SCALE GENOMIC DNA]</scope>
    <source>
        <strain evidence="15 16">Sao Paulo</strain>
    </source>
</reference>
<dbReference type="InterPro" id="IPR018136">
    <property type="entry name" value="Aconitase_4Fe-4S_BS"/>
</dbReference>
<dbReference type="Pfam" id="PF00694">
    <property type="entry name" value="Aconitase_C"/>
    <property type="match status" value="1"/>
</dbReference>
<dbReference type="GO" id="GO:0003994">
    <property type="term" value="F:aconitate hydratase activity"/>
    <property type="evidence" value="ECO:0007669"/>
    <property type="project" value="UniProtKB-EC"/>
</dbReference>
<dbReference type="RefSeq" id="WP_007556840.1">
    <property type="nucleotide sequence ID" value="NC_022793.1"/>
</dbReference>
<dbReference type="GO" id="GO:0006099">
    <property type="term" value="P:tricarboxylic acid cycle"/>
    <property type="evidence" value="ECO:0007669"/>
    <property type="project" value="UniProtKB-UniPathway"/>
</dbReference>
<keyword evidence="10 12" id="KW-0456">Lyase</keyword>
<evidence type="ECO:0000256" key="3">
    <source>
        <dbReference type="ARBA" id="ARBA00004717"/>
    </source>
</evidence>
<dbReference type="NCBIfam" id="NF009520">
    <property type="entry name" value="PRK12881.1"/>
    <property type="match status" value="1"/>
</dbReference>
<dbReference type="CDD" id="cd01580">
    <property type="entry name" value="AcnA_IRP_Swivel"/>
    <property type="match status" value="1"/>
</dbReference>
<dbReference type="PATRIC" id="fig|1261131.3.peg.72"/>
<evidence type="ECO:0000256" key="9">
    <source>
        <dbReference type="ARBA" id="ARBA00023014"/>
    </source>
</evidence>
<evidence type="ECO:0000256" key="11">
    <source>
        <dbReference type="ARBA" id="ARBA00023501"/>
    </source>
</evidence>
<dbReference type="InterPro" id="IPR015931">
    <property type="entry name" value="Acnase/IPM_dHydase_lsu_aba_1/3"/>
</dbReference>
<dbReference type="PRINTS" id="PR00415">
    <property type="entry name" value="ACONITASE"/>
</dbReference>
<dbReference type="EC" id="4.2.1.3" evidence="12"/>
<comment type="catalytic activity">
    <reaction evidence="11 12">
        <text>citrate = D-threo-isocitrate</text>
        <dbReference type="Rhea" id="RHEA:10336"/>
        <dbReference type="ChEBI" id="CHEBI:15562"/>
        <dbReference type="ChEBI" id="CHEBI:16947"/>
        <dbReference type="EC" id="4.2.1.3"/>
    </reaction>
</comment>
<dbReference type="SUPFAM" id="SSF53732">
    <property type="entry name" value="Aconitase iron-sulfur domain"/>
    <property type="match status" value="1"/>
</dbReference>
<comment type="function">
    <text evidence="12">Catalyzes the isomerization of citrate to isocitrate via cis-aconitate.</text>
</comment>
<dbReference type="SUPFAM" id="SSF52016">
    <property type="entry name" value="LeuD/IlvD-like"/>
    <property type="match status" value="1"/>
</dbReference>
<dbReference type="GO" id="GO:0051539">
    <property type="term" value="F:4 iron, 4 sulfur cluster binding"/>
    <property type="evidence" value="ECO:0007669"/>
    <property type="project" value="UniProtKB-KW"/>
</dbReference>
<evidence type="ECO:0000256" key="2">
    <source>
        <dbReference type="ARBA" id="ARBA00001966"/>
    </source>
</evidence>
<gene>
    <name evidence="15" type="primary">acnA</name>
    <name evidence="15" type="ORF">lam_078</name>
</gene>
<dbReference type="InterPro" id="IPR001030">
    <property type="entry name" value="Acoase/IPM_deHydtase_lsu_aba"/>
</dbReference>
<dbReference type="AlphaFoldDB" id="U6B6G5"/>
<dbReference type="eggNOG" id="COG1048">
    <property type="taxonomic scope" value="Bacteria"/>
</dbReference>
<name>U6B6G5_9HYPH</name>
<dbReference type="Gene3D" id="3.20.19.10">
    <property type="entry name" value="Aconitase, domain 4"/>
    <property type="match status" value="1"/>
</dbReference>
<evidence type="ECO:0000313" key="16">
    <source>
        <dbReference type="Proteomes" id="UP000017862"/>
    </source>
</evidence>
<dbReference type="Gene3D" id="6.10.190.10">
    <property type="match status" value="1"/>
</dbReference>
<evidence type="ECO:0000256" key="8">
    <source>
        <dbReference type="ARBA" id="ARBA00023004"/>
    </source>
</evidence>
<evidence type="ECO:0000256" key="5">
    <source>
        <dbReference type="ARBA" id="ARBA00007185"/>
    </source>
</evidence>
<dbReference type="NCBIfam" id="TIGR01341">
    <property type="entry name" value="aconitase_1"/>
    <property type="match status" value="1"/>
</dbReference>
<keyword evidence="9 12" id="KW-0411">Iron-sulfur</keyword>
<dbReference type="GO" id="GO:0047456">
    <property type="term" value="F:2-methylisocitrate dehydratase activity"/>
    <property type="evidence" value="ECO:0007669"/>
    <property type="project" value="UniProtKB-EC"/>
</dbReference>
<dbReference type="STRING" id="1261131.lam_078"/>
<dbReference type="InterPro" id="IPR036008">
    <property type="entry name" value="Aconitase_4Fe-4S_dom"/>
</dbReference>
<keyword evidence="16" id="KW-1185">Reference proteome</keyword>
<keyword evidence="7" id="KW-0479">Metal-binding</keyword>
<dbReference type="PROSITE" id="PS01244">
    <property type="entry name" value="ACONITASE_2"/>
    <property type="match status" value="1"/>
</dbReference>
<dbReference type="PANTHER" id="PTHR11670">
    <property type="entry name" value="ACONITASE/IRON-RESPONSIVE ELEMENT FAMILY MEMBER"/>
    <property type="match status" value="1"/>
</dbReference>
<dbReference type="InterPro" id="IPR044137">
    <property type="entry name" value="AcnA_IRP_Swivel"/>
</dbReference>
<evidence type="ECO:0000259" key="13">
    <source>
        <dbReference type="Pfam" id="PF00330"/>
    </source>
</evidence>
<evidence type="ECO:0000259" key="14">
    <source>
        <dbReference type="Pfam" id="PF00694"/>
    </source>
</evidence>
<dbReference type="CDD" id="cd01586">
    <property type="entry name" value="AcnA_IRP"/>
    <property type="match status" value="1"/>
</dbReference>
<comment type="catalytic activity">
    <reaction evidence="1">
        <text>(2S,3R)-3-hydroxybutane-1,2,3-tricarboxylate = 2-methyl-cis-aconitate + H2O</text>
        <dbReference type="Rhea" id="RHEA:17941"/>
        <dbReference type="ChEBI" id="CHEBI:15377"/>
        <dbReference type="ChEBI" id="CHEBI:57429"/>
        <dbReference type="ChEBI" id="CHEBI:57872"/>
        <dbReference type="EC" id="4.2.1.99"/>
    </reaction>
</comment>
<evidence type="ECO:0000256" key="1">
    <source>
        <dbReference type="ARBA" id="ARBA00000118"/>
    </source>
</evidence>
<dbReference type="PROSITE" id="PS00450">
    <property type="entry name" value="ACONITASE_1"/>
    <property type="match status" value="1"/>
</dbReference>
<comment type="similarity">
    <text evidence="5 12">Belongs to the aconitase/IPM isomerase family.</text>
</comment>
<sequence>MSESLNSFNCISVLSIDGIDYIYYSLPKAEANGLKGISHLPCSMKILLENLLRFEDGQSVTKEDIYSFVNWLDSGNRGSVESEIAYRPSRVLMQDFTGVPAVVDLAAMRDAMRFLGGDPKKINPLVPVDLVIDHSVIVDYFGDKNSFSRNQELEYKRNEERYRFLKWGQKTFNNFRVVPPGTGICHQINLEYLAQSVWIKDKDGKTLAYPDTCVGTDSHTTMINALGVLGWGVGGIEAEASMLGQPISMLLPKVVGFELVGRIREGVTATDLVLTIVQILRKEGVLSNFVEFFGSGLDNLMLADRATISNMSPEYGATCGFFPVDKGTTDYLRLSGRLESRVNLVKAYTKAQGIWREDIDYDKVIFTKKLKLDLSNIVPSVAGPRRPESRIPLDQVSADFITSMNDYYKKSDTLEKEYAVKNCDFSLKHGDVAIAAITSCTNTSNPSVMIAAGLLARNAVLAGLKSKPWVKTSLAPGSKVAYEYLVQSGLNKYLDDLGFNLVGFGCTTCIGNSGSLDPKSSEIINEKGLVLAGVLSGNRNFEGRISPDVEANYLASPPLVVAYAIAGNIRKNLVTNPIGEDKNGNPVYLNDIWPKDSEIKEFVEKYATLDLYKKKYSDVFKGDNRWESIDVDAKETYLWDENSTYVQSPPYFETIGVSDLEVHDICGARILCLLGDKITTDHISPAGSIKFESSAGNYLHQKGIKESDFNQFGTRRGNHEVMMRGTFSNIRIRNYMLGQDGKQGGYTIHYPSKEELFIYDAAMRYKSEQIPLVVFAGIEYGNGSSRDWAAKGPVLLGVRAVIARSFERIHRSNLIGMGIIPFVFEEGTSWESLGIKGDETITIRNLKKISPRDKCILEIYSSNGENRLIPIICRIDTLDELNYLKNSGILQTVLRQLSS</sequence>
<dbReference type="InterPro" id="IPR015928">
    <property type="entry name" value="Aconitase/3IPM_dehydase_swvl"/>
</dbReference>
<evidence type="ECO:0000256" key="4">
    <source>
        <dbReference type="ARBA" id="ARBA00005026"/>
    </source>
</evidence>
<protein>
    <recommendedName>
        <fullName evidence="12">Aconitate hydratase</fullName>
        <shortName evidence="12">Aconitase</shortName>
        <ecNumber evidence="12">4.2.1.3</ecNumber>
    </recommendedName>
</protein>
<dbReference type="Gene3D" id="3.30.499.10">
    <property type="entry name" value="Aconitase, domain 3"/>
    <property type="match status" value="2"/>
</dbReference>
<evidence type="ECO:0000256" key="6">
    <source>
        <dbReference type="ARBA" id="ARBA00022485"/>
    </source>
</evidence>
<proteinExistence type="inferred from homology"/>
<organism evidence="15 16">
    <name type="scientific">Candidatus Liberibacter americanus str. Sao Paulo</name>
    <dbReference type="NCBI Taxonomy" id="1261131"/>
    <lineage>
        <taxon>Bacteria</taxon>
        <taxon>Pseudomonadati</taxon>
        <taxon>Pseudomonadota</taxon>
        <taxon>Alphaproteobacteria</taxon>
        <taxon>Hyphomicrobiales</taxon>
        <taxon>Rhizobiaceae</taxon>
        <taxon>Liberibacter</taxon>
    </lineage>
</organism>
<dbReference type="Pfam" id="PF00330">
    <property type="entry name" value="Aconitase"/>
    <property type="match status" value="1"/>
</dbReference>
<dbReference type="HOGENOM" id="CLU_013476_2_1_5"/>
<feature type="domain" description="Aconitase A/isopropylmalate dehydratase small subunit swivel" evidence="14">
    <location>
        <begin position="697"/>
        <end position="826"/>
    </location>
</feature>
<keyword evidence="6 12" id="KW-0004">4Fe-4S</keyword>
<dbReference type="FunFam" id="3.20.19.10:FF:000001">
    <property type="entry name" value="Aconitate hydratase"/>
    <property type="match status" value="1"/>
</dbReference>
<accession>U6B6G5</accession>
<dbReference type="NCBIfam" id="NF006757">
    <property type="entry name" value="PRK09277.1"/>
    <property type="match status" value="1"/>
</dbReference>
<evidence type="ECO:0000313" key="15">
    <source>
        <dbReference type="EMBL" id="AHA27461.1"/>
    </source>
</evidence>
<dbReference type="EMBL" id="CP006604">
    <property type="protein sequence ID" value="AHA27461.1"/>
    <property type="molecule type" value="Genomic_DNA"/>
</dbReference>
<comment type="pathway">
    <text evidence="3">Carbohydrate metabolism; tricarboxylic acid cycle; isocitrate from oxaloacetate: step 2/2.</text>
</comment>
<evidence type="ECO:0000256" key="10">
    <source>
        <dbReference type="ARBA" id="ARBA00023239"/>
    </source>
</evidence>
<evidence type="ECO:0000256" key="12">
    <source>
        <dbReference type="RuleBase" id="RU361275"/>
    </source>
</evidence>
<evidence type="ECO:0000256" key="7">
    <source>
        <dbReference type="ARBA" id="ARBA00022723"/>
    </source>
</evidence>
<dbReference type="InterPro" id="IPR006249">
    <property type="entry name" value="Aconitase/IRP2"/>
</dbReference>
<keyword evidence="8 12" id="KW-0408">Iron</keyword>
<feature type="domain" description="Aconitase/3-isopropylmalate dehydratase large subunit alpha/beta/alpha" evidence="13">
    <location>
        <begin position="81"/>
        <end position="567"/>
    </location>
</feature>
<dbReference type="KEGG" id="lar:lam_078"/>
<dbReference type="GO" id="GO:0046872">
    <property type="term" value="F:metal ion binding"/>
    <property type="evidence" value="ECO:0007669"/>
    <property type="project" value="UniProtKB-KW"/>
</dbReference>
<dbReference type="Proteomes" id="UP000017862">
    <property type="component" value="Chromosome"/>
</dbReference>
<dbReference type="UniPathway" id="UPA00223">
    <property type="reaction ID" value="UER00718"/>
</dbReference>
<comment type="cofactor">
    <cofactor evidence="2">
        <name>[4Fe-4S] cluster</name>
        <dbReference type="ChEBI" id="CHEBI:49883"/>
    </cofactor>
</comment>
<comment type="pathway">
    <text evidence="4">Organic acid metabolism; propanoate degradation.</text>
</comment>
<dbReference type="InterPro" id="IPR000573">
    <property type="entry name" value="AconitaseA/IPMdHydase_ssu_swvl"/>
</dbReference>